<comment type="caution">
    <text evidence="1">The sequence shown here is derived from an EMBL/GenBank/DDBJ whole genome shotgun (WGS) entry which is preliminary data.</text>
</comment>
<keyword evidence="2" id="KW-1185">Reference proteome</keyword>
<accession>A0ABT9QHS8</accession>
<proteinExistence type="predicted"/>
<sequence length="83" mass="9186">MGLMSLTPLRSGIFGVRCFSVGRQAPDLRRSPEAGPVLSNVPRCRVRPLPCSMDSLTSDSVWVGADVDHFVTIRRESIQLMQK</sequence>
<reference evidence="1 2" key="1">
    <citation type="submission" date="2023-07" db="EMBL/GenBank/DDBJ databases">
        <title>Sequencing the genomes of 1000 actinobacteria strains.</title>
        <authorList>
            <person name="Klenk H.-P."/>
        </authorList>
    </citation>
    <scope>NUCLEOTIDE SEQUENCE [LARGE SCALE GENOMIC DNA]</scope>
    <source>
        <strain evidence="1 2">DSM 46740</strain>
    </source>
</reference>
<evidence type="ECO:0000313" key="1">
    <source>
        <dbReference type="EMBL" id="MDP9846317.1"/>
    </source>
</evidence>
<dbReference type="Proteomes" id="UP001225356">
    <property type="component" value="Unassembled WGS sequence"/>
</dbReference>
<dbReference type="EMBL" id="JAUSQU010000001">
    <property type="protein sequence ID" value="MDP9846317.1"/>
    <property type="molecule type" value="Genomic_DNA"/>
</dbReference>
<protein>
    <submittedName>
        <fullName evidence="1">Uncharacterized protein</fullName>
    </submittedName>
</protein>
<evidence type="ECO:0000313" key="2">
    <source>
        <dbReference type="Proteomes" id="UP001225356"/>
    </source>
</evidence>
<organism evidence="1 2">
    <name type="scientific">Streptosporangium lutulentum</name>
    <dbReference type="NCBI Taxonomy" id="1461250"/>
    <lineage>
        <taxon>Bacteria</taxon>
        <taxon>Bacillati</taxon>
        <taxon>Actinomycetota</taxon>
        <taxon>Actinomycetes</taxon>
        <taxon>Streptosporangiales</taxon>
        <taxon>Streptosporangiaceae</taxon>
        <taxon>Streptosporangium</taxon>
    </lineage>
</organism>
<name>A0ABT9QHS8_9ACTN</name>
<gene>
    <name evidence="1" type="ORF">J2853_005528</name>
</gene>